<evidence type="ECO:0000313" key="3">
    <source>
        <dbReference type="EMBL" id="MDR6593731.1"/>
    </source>
</evidence>
<protein>
    <recommendedName>
        <fullName evidence="2">Acyl-CoA reductase</fullName>
        <ecNumber evidence="2">1.2.1.50</ecNumber>
    </recommendedName>
</protein>
<dbReference type="RefSeq" id="WP_310306690.1">
    <property type="nucleotide sequence ID" value="NZ_BAAAXB010000001.1"/>
</dbReference>
<dbReference type="PIRSF" id="PIRSF009414">
    <property type="entry name" value="LuxC"/>
    <property type="match status" value="1"/>
</dbReference>
<comment type="catalytic activity">
    <reaction evidence="2">
        <text>a long-chain fatty aldehyde + NADP(+) + CoA = a long-chain fatty acyl-CoA + NADPH + H(+)</text>
        <dbReference type="Rhea" id="RHEA:15437"/>
        <dbReference type="ChEBI" id="CHEBI:15378"/>
        <dbReference type="ChEBI" id="CHEBI:17176"/>
        <dbReference type="ChEBI" id="CHEBI:57287"/>
        <dbReference type="ChEBI" id="CHEBI:57783"/>
        <dbReference type="ChEBI" id="CHEBI:58349"/>
        <dbReference type="ChEBI" id="CHEBI:83139"/>
        <dbReference type="EC" id="1.2.1.50"/>
    </reaction>
</comment>
<keyword evidence="2" id="KW-0560">Oxidoreductase</keyword>
<keyword evidence="1 2" id="KW-0521">NADP</keyword>
<evidence type="ECO:0000313" key="4">
    <source>
        <dbReference type="Proteomes" id="UP001268819"/>
    </source>
</evidence>
<comment type="caution">
    <text evidence="3">The sequence shown here is derived from an EMBL/GenBank/DDBJ whole genome shotgun (WGS) entry which is preliminary data.</text>
</comment>
<dbReference type="Proteomes" id="UP001268819">
    <property type="component" value="Unassembled WGS sequence"/>
</dbReference>
<dbReference type="InterPro" id="IPR016161">
    <property type="entry name" value="Ald_DH/histidinol_DH"/>
</dbReference>
<evidence type="ECO:0000256" key="1">
    <source>
        <dbReference type="ARBA" id="ARBA00022857"/>
    </source>
</evidence>
<proteinExistence type="inferred from homology"/>
<dbReference type="SUPFAM" id="SSF53720">
    <property type="entry name" value="ALDH-like"/>
    <property type="match status" value="1"/>
</dbReference>
<name>A0ABU1PSV2_9PSEU</name>
<dbReference type="EMBL" id="JAVDSG010000001">
    <property type="protein sequence ID" value="MDR6593731.1"/>
    <property type="molecule type" value="Genomic_DNA"/>
</dbReference>
<dbReference type="Pfam" id="PF05893">
    <property type="entry name" value="LuxC"/>
    <property type="match status" value="1"/>
</dbReference>
<keyword evidence="4" id="KW-1185">Reference proteome</keyword>
<comment type="similarity">
    <text evidence="2">Belongs to the LuxC family.</text>
</comment>
<evidence type="ECO:0000256" key="2">
    <source>
        <dbReference type="PIRNR" id="PIRNR009414"/>
    </source>
</evidence>
<sequence length="460" mass="49583">MSVSWTPRWMPPGGAPFVLRSGEHEWRGARPTDWAALGEGLRAARERLRALPVRRIVEAIDTAAERWAKRDLAERRAAVRDAALVTGMSEETIDRALDAELGNLRAESLLAALERELGDPEVLDGFRGGTTAIGPRTVLAVFSGNVPGLPARSLVRALLVKASVIAKVPAKEPHFTAAFLRTLHDVEPVLADAVVATYWDRDDHASLDAALGQADAVIAYGGDEACAAIRARVLPHQVYEEHGHKLSFGVVGDAYVELHGPAEVARRIAADCSDFDQHACLSPQVYLVQAGHARAVARHLADAMRRAAADSPPGAIDVHDAAALQRRRLVAEWRAATTDDSEVWSPDGLEWTVVLDDVLLPLSGSGNRVARIVSVPDLDAAVEHMRPYAEHLQNCGLGAVGEEALRVAGELARLGVSRVCAPGTMTRAGFTWRHDGLPRIAGLVRWCDVELHPELEPATS</sequence>
<accession>A0ABU1PSV2</accession>
<reference evidence="3 4" key="1">
    <citation type="submission" date="2023-07" db="EMBL/GenBank/DDBJ databases">
        <title>Sequencing the genomes of 1000 actinobacteria strains.</title>
        <authorList>
            <person name="Klenk H.-P."/>
        </authorList>
    </citation>
    <scope>NUCLEOTIDE SEQUENCE [LARGE SCALE GENOMIC DNA]</scope>
    <source>
        <strain evidence="3 4">DSM 43749</strain>
    </source>
</reference>
<gene>
    <name evidence="3" type="ORF">J2S66_002115</name>
</gene>
<dbReference type="EC" id="1.2.1.50" evidence="2"/>
<dbReference type="InterPro" id="IPR008670">
    <property type="entry name" value="CoA_reduct_LuxC"/>
</dbReference>
<organism evidence="3 4">
    <name type="scientific">Saccharothrix longispora</name>
    <dbReference type="NCBI Taxonomy" id="33920"/>
    <lineage>
        <taxon>Bacteria</taxon>
        <taxon>Bacillati</taxon>
        <taxon>Actinomycetota</taxon>
        <taxon>Actinomycetes</taxon>
        <taxon>Pseudonocardiales</taxon>
        <taxon>Pseudonocardiaceae</taxon>
        <taxon>Saccharothrix</taxon>
    </lineage>
</organism>